<protein>
    <submittedName>
        <fullName evidence="7">FAD dependent oxidoreductase</fullName>
    </submittedName>
</protein>
<accession>A0A1M6PN84</accession>
<keyword evidence="1" id="KW-0004">4Fe-4S</keyword>
<evidence type="ECO:0000256" key="5">
    <source>
        <dbReference type="ARBA" id="ARBA00023014"/>
    </source>
</evidence>
<evidence type="ECO:0000313" key="7">
    <source>
        <dbReference type="EMBL" id="SHK09414.1"/>
    </source>
</evidence>
<reference evidence="7 8" key="1">
    <citation type="submission" date="2016-11" db="EMBL/GenBank/DDBJ databases">
        <authorList>
            <person name="Jaros S."/>
            <person name="Januszkiewicz K."/>
            <person name="Wedrychowicz H."/>
        </authorList>
    </citation>
    <scope>NUCLEOTIDE SEQUENCE [LARGE SCALE GENOMIC DNA]</scope>
    <source>
        <strain evidence="7 8">DSM 27063</strain>
    </source>
</reference>
<dbReference type="Proteomes" id="UP000184050">
    <property type="component" value="Unassembled WGS sequence"/>
</dbReference>
<keyword evidence="3" id="KW-0560">Oxidoreductase</keyword>
<dbReference type="Gene3D" id="3.50.50.60">
    <property type="entry name" value="FAD/NAD(P)-binding domain"/>
    <property type="match status" value="1"/>
</dbReference>
<dbReference type="SUPFAM" id="SSF51905">
    <property type="entry name" value="FAD/NAD(P)-binding domain"/>
    <property type="match status" value="1"/>
</dbReference>
<name>A0A1M6PN84_9BACT</name>
<dbReference type="PANTHER" id="PTHR43498:SF1">
    <property type="entry name" value="COB--COM HETERODISULFIDE REDUCTASE IRON-SULFUR SUBUNIT A"/>
    <property type="match status" value="1"/>
</dbReference>
<dbReference type="InterPro" id="IPR039650">
    <property type="entry name" value="HdrA-like"/>
</dbReference>
<dbReference type="PANTHER" id="PTHR43498">
    <property type="entry name" value="FERREDOXIN:COB-COM HETERODISULFIDE REDUCTASE SUBUNIT A"/>
    <property type="match status" value="1"/>
</dbReference>
<keyword evidence="8" id="KW-1185">Reference proteome</keyword>
<evidence type="ECO:0000256" key="3">
    <source>
        <dbReference type="ARBA" id="ARBA00023002"/>
    </source>
</evidence>
<dbReference type="GO" id="GO:0046872">
    <property type="term" value="F:metal ion binding"/>
    <property type="evidence" value="ECO:0007669"/>
    <property type="project" value="UniProtKB-KW"/>
</dbReference>
<dbReference type="Pfam" id="PF12831">
    <property type="entry name" value="FAD_oxidored"/>
    <property type="match status" value="1"/>
</dbReference>
<evidence type="ECO:0000256" key="4">
    <source>
        <dbReference type="ARBA" id="ARBA00023004"/>
    </source>
</evidence>
<dbReference type="GO" id="GO:0016491">
    <property type="term" value="F:oxidoreductase activity"/>
    <property type="evidence" value="ECO:0007669"/>
    <property type="project" value="UniProtKB-KW"/>
</dbReference>
<evidence type="ECO:0000256" key="1">
    <source>
        <dbReference type="ARBA" id="ARBA00022485"/>
    </source>
</evidence>
<proteinExistence type="predicted"/>
<dbReference type="GO" id="GO:0051539">
    <property type="term" value="F:4 iron, 4 sulfur cluster binding"/>
    <property type="evidence" value="ECO:0007669"/>
    <property type="project" value="UniProtKB-KW"/>
</dbReference>
<dbReference type="OrthoDB" id="9777740at2"/>
<sequence length="491" mass="53923">MYTLQTDVLVVGSGAAGITAAISSARNGANTLLVESSGFLGGLSTILPWLGFHDRDYRQVVKGIAHEYVMKLHKNGDSSGYVYDPKCSSLVSVNGHSWKILAMQLAQDAGVKIMLHTYMVDTVRENDRITGIIVENKTGRQKINAKVVIDCSGDGDVAARGNVKWEKGRTSDGLVQAPTLVFRIGNLNRSKFVDACKNNALNYREWLKPYPELLEKMQNKLDSSETFIIGGFASLVEKAREDGVLDIPQTRVVGVKLHLEDKLLIVMTRILGLNPVDVESISTAYSRIYSQIPQIMYFFKHYVPGCENILLDEIAPMLGIRESRRIVGDYILTADDLTEGRVFNDTVCMGGYHIDIHRPSGSWVESKNVKAYTIPLRSLIAANVEGLMMAGKCISATHEAIASTRVIPICMGQGEAVGTVAAMAIKNKKSIRDVSIKKVQEQLNKQGVEFGQSLGAPNYKIINELGQLPLVEPPTDGEKDEATSANKHWIK</sequence>
<evidence type="ECO:0000256" key="2">
    <source>
        <dbReference type="ARBA" id="ARBA00022723"/>
    </source>
</evidence>
<dbReference type="STRING" id="1168035.SAMN05444280_1663"/>
<dbReference type="InterPro" id="IPR036188">
    <property type="entry name" value="FAD/NAD-bd_sf"/>
</dbReference>
<evidence type="ECO:0000313" key="8">
    <source>
        <dbReference type="Proteomes" id="UP000184050"/>
    </source>
</evidence>
<dbReference type="RefSeq" id="WP_073174134.1">
    <property type="nucleotide sequence ID" value="NZ_FQZE01000066.1"/>
</dbReference>
<gene>
    <name evidence="7" type="ORF">SAMN05444280_1663</name>
</gene>
<keyword evidence="4" id="KW-0408">Iron</keyword>
<keyword evidence="5" id="KW-0411">Iron-sulfur</keyword>
<evidence type="ECO:0000256" key="6">
    <source>
        <dbReference type="SAM" id="MobiDB-lite"/>
    </source>
</evidence>
<dbReference type="AlphaFoldDB" id="A0A1M6PN84"/>
<keyword evidence="2" id="KW-0479">Metal-binding</keyword>
<organism evidence="7 8">
    <name type="scientific">Tangfeifania diversioriginum</name>
    <dbReference type="NCBI Taxonomy" id="1168035"/>
    <lineage>
        <taxon>Bacteria</taxon>
        <taxon>Pseudomonadati</taxon>
        <taxon>Bacteroidota</taxon>
        <taxon>Bacteroidia</taxon>
        <taxon>Marinilabiliales</taxon>
        <taxon>Prolixibacteraceae</taxon>
        <taxon>Tangfeifania</taxon>
    </lineage>
</organism>
<dbReference type="EMBL" id="FQZE01000066">
    <property type="protein sequence ID" value="SHK09414.1"/>
    <property type="molecule type" value="Genomic_DNA"/>
</dbReference>
<feature type="region of interest" description="Disordered" evidence="6">
    <location>
        <begin position="470"/>
        <end position="491"/>
    </location>
</feature>